<comment type="caution">
    <text evidence="1">The sequence shown here is derived from an EMBL/GenBank/DDBJ whole genome shotgun (WGS) entry which is preliminary data.</text>
</comment>
<keyword evidence="2" id="KW-1185">Reference proteome</keyword>
<dbReference type="EMBL" id="JAVIJP010000036">
    <property type="protein sequence ID" value="KAL3628408.1"/>
    <property type="molecule type" value="Genomic_DNA"/>
</dbReference>
<sequence>MWSDVKTDWNVVPGRFGVPTIPLIEFGTLENVFLV</sequence>
<organism evidence="1 2">
    <name type="scientific">Castilleja foliolosa</name>
    <dbReference type="NCBI Taxonomy" id="1961234"/>
    <lineage>
        <taxon>Eukaryota</taxon>
        <taxon>Viridiplantae</taxon>
        <taxon>Streptophyta</taxon>
        <taxon>Embryophyta</taxon>
        <taxon>Tracheophyta</taxon>
        <taxon>Spermatophyta</taxon>
        <taxon>Magnoliopsida</taxon>
        <taxon>eudicotyledons</taxon>
        <taxon>Gunneridae</taxon>
        <taxon>Pentapetalae</taxon>
        <taxon>asterids</taxon>
        <taxon>lamiids</taxon>
        <taxon>Lamiales</taxon>
        <taxon>Orobanchaceae</taxon>
        <taxon>Pedicularideae</taxon>
        <taxon>Castillejinae</taxon>
        <taxon>Castilleja</taxon>
    </lineage>
</organism>
<evidence type="ECO:0000313" key="2">
    <source>
        <dbReference type="Proteomes" id="UP001632038"/>
    </source>
</evidence>
<evidence type="ECO:0000313" key="1">
    <source>
        <dbReference type="EMBL" id="KAL3628408.1"/>
    </source>
</evidence>
<dbReference type="AlphaFoldDB" id="A0ABD3CEV2"/>
<accession>A0ABD3CEV2</accession>
<name>A0ABD3CEV2_9LAMI</name>
<reference evidence="2" key="1">
    <citation type="journal article" date="2024" name="IScience">
        <title>Strigolactones Initiate the Formation of Haustorium-like Structures in Castilleja.</title>
        <authorList>
            <person name="Buerger M."/>
            <person name="Peterson D."/>
            <person name="Chory J."/>
        </authorList>
    </citation>
    <scope>NUCLEOTIDE SEQUENCE [LARGE SCALE GENOMIC DNA]</scope>
</reference>
<dbReference type="Proteomes" id="UP001632038">
    <property type="component" value="Unassembled WGS sequence"/>
</dbReference>
<gene>
    <name evidence="1" type="ORF">CASFOL_027454</name>
</gene>
<protein>
    <submittedName>
        <fullName evidence="1">Uncharacterized protein</fullName>
    </submittedName>
</protein>
<proteinExistence type="predicted"/>